<evidence type="ECO:0000313" key="1">
    <source>
        <dbReference type="EMBL" id="KAF4647134.1"/>
    </source>
</evidence>
<dbReference type="AlphaFoldDB" id="A0A7J6KJK8"/>
<feature type="non-terminal residue" evidence="1">
    <location>
        <position position="1"/>
    </location>
</feature>
<dbReference type="Proteomes" id="UP000591131">
    <property type="component" value="Unassembled WGS sequence"/>
</dbReference>
<sequence>STSVMLLLIVGSLESLRRRIWTVQPLNKEIVVKESLMRYLYLLDSIRFDQLRSDRKVSHISSSPINLR</sequence>
<protein>
    <submittedName>
        <fullName evidence="1">Uncharacterized protein</fullName>
    </submittedName>
</protein>
<keyword evidence="2" id="KW-1185">Reference proteome</keyword>
<dbReference type="EMBL" id="JAAPAO010002828">
    <property type="protein sequence ID" value="KAF4647134.1"/>
    <property type="molecule type" value="Genomic_DNA"/>
</dbReference>
<proteinExistence type="predicted"/>
<comment type="caution">
    <text evidence="1">The sequence shown here is derived from an EMBL/GenBank/DDBJ whole genome shotgun (WGS) entry which is preliminary data.</text>
</comment>
<accession>A0A7J6KJK8</accession>
<organism evidence="1 2">
    <name type="scientific">Perkinsus chesapeaki</name>
    <name type="common">Clam parasite</name>
    <name type="synonym">Perkinsus andrewsi</name>
    <dbReference type="NCBI Taxonomy" id="330153"/>
    <lineage>
        <taxon>Eukaryota</taxon>
        <taxon>Sar</taxon>
        <taxon>Alveolata</taxon>
        <taxon>Perkinsozoa</taxon>
        <taxon>Perkinsea</taxon>
        <taxon>Perkinsida</taxon>
        <taxon>Perkinsidae</taxon>
        <taxon>Perkinsus</taxon>
    </lineage>
</organism>
<feature type="non-terminal residue" evidence="1">
    <location>
        <position position="68"/>
    </location>
</feature>
<gene>
    <name evidence="1" type="ORF">FOL47_005037</name>
</gene>
<reference evidence="1 2" key="1">
    <citation type="submission" date="2020-04" db="EMBL/GenBank/DDBJ databases">
        <title>Perkinsus chesapeaki whole genome sequence.</title>
        <authorList>
            <person name="Bogema D.R."/>
        </authorList>
    </citation>
    <scope>NUCLEOTIDE SEQUENCE [LARGE SCALE GENOMIC DNA]</scope>
    <source>
        <strain evidence="1">ATCC PRA-425</strain>
    </source>
</reference>
<name>A0A7J6KJK8_PERCH</name>
<evidence type="ECO:0000313" key="2">
    <source>
        <dbReference type="Proteomes" id="UP000591131"/>
    </source>
</evidence>